<proteinExistence type="predicted"/>
<dbReference type="PROSITE" id="PS51257">
    <property type="entry name" value="PROKAR_LIPOPROTEIN"/>
    <property type="match status" value="1"/>
</dbReference>
<dbReference type="Proteomes" id="UP000308508">
    <property type="component" value="Unassembled WGS sequence"/>
</dbReference>
<protein>
    <recommendedName>
        <fullName evidence="4">Lipoprotein</fullName>
    </recommendedName>
</protein>
<evidence type="ECO:0000313" key="3">
    <source>
        <dbReference type="Proteomes" id="UP000308508"/>
    </source>
</evidence>
<name>A0A5R9PBD6_9GAMM</name>
<dbReference type="AlphaFoldDB" id="A0A5R9PBD6"/>
<dbReference type="EMBL" id="SROY01000007">
    <property type="protein sequence ID" value="TLX20854.1"/>
    <property type="molecule type" value="Genomic_DNA"/>
</dbReference>
<comment type="caution">
    <text evidence="2">The sequence shown here is derived from an EMBL/GenBank/DDBJ whole genome shotgun (WGS) entry which is preliminary data.</text>
</comment>
<dbReference type="RefSeq" id="WP_138349843.1">
    <property type="nucleotide sequence ID" value="NZ_SROY01000007.1"/>
</dbReference>
<feature type="signal peptide" evidence="1">
    <location>
        <begin position="1"/>
        <end position="23"/>
    </location>
</feature>
<gene>
    <name evidence="2" type="ORF">E5S66_12770</name>
</gene>
<evidence type="ECO:0000313" key="2">
    <source>
        <dbReference type="EMBL" id="TLX20854.1"/>
    </source>
</evidence>
<keyword evidence="3" id="KW-1185">Reference proteome</keyword>
<evidence type="ECO:0000256" key="1">
    <source>
        <dbReference type="SAM" id="SignalP"/>
    </source>
</evidence>
<reference evidence="2 3" key="1">
    <citation type="submission" date="2019-04" db="EMBL/GenBank/DDBJ databases">
        <authorList>
            <person name="Grouzdev D.S."/>
            <person name="Nazina T.N."/>
        </authorList>
    </citation>
    <scope>NUCLEOTIDE SEQUENCE [LARGE SCALE GENOMIC DNA]</scope>
    <source>
        <strain evidence="2 3">SHC 3-19</strain>
    </source>
</reference>
<feature type="chain" id="PRO_5024279760" description="Lipoprotein" evidence="1">
    <location>
        <begin position="24"/>
        <end position="310"/>
    </location>
</feature>
<sequence>MRFIPILFVAGLALTLGACDAPAARFDTASTQAASKSGAQDNGKHEGKVMGSAMREEGNTLVQEQPPSVPTILYLLYGQDGDGAHAYEIANHMRVSVWGHHALRIGGRQFYTAFAQDTPAKYGNPPQPEDPAEGVMLSAATFELVRPGTEKPWKFVGGELALGLYGSYGREIRVDPTRLKVEHKVDEKRLLLAIPTVQTSLAGDSDDFEMSLFSFDLPDDNADHKHAWRYLGSVLTGVDNSRLCKTNPKADCTKWSGTFEIVPAPDEMPALRVVKKGTTIDDATGSIRAVDASDTSLYVYDQEEKRYRYK</sequence>
<organism evidence="2 3">
    <name type="scientific">Thermomonas fusca</name>
    <dbReference type="NCBI Taxonomy" id="215690"/>
    <lineage>
        <taxon>Bacteria</taxon>
        <taxon>Pseudomonadati</taxon>
        <taxon>Pseudomonadota</taxon>
        <taxon>Gammaproteobacteria</taxon>
        <taxon>Lysobacterales</taxon>
        <taxon>Lysobacteraceae</taxon>
        <taxon>Thermomonas</taxon>
    </lineage>
</organism>
<evidence type="ECO:0008006" key="4">
    <source>
        <dbReference type="Google" id="ProtNLM"/>
    </source>
</evidence>
<accession>A0A5R9PBD6</accession>
<keyword evidence="1" id="KW-0732">Signal</keyword>